<dbReference type="PANTHER" id="PTHR21517:SF3">
    <property type="entry name" value="APICAL JUNCTION COMPONENT 1 HOMOLOG"/>
    <property type="match status" value="1"/>
</dbReference>
<dbReference type="PROSITE" id="PS50865">
    <property type="entry name" value="ZF_MYND_2"/>
    <property type="match status" value="1"/>
</dbReference>
<accession>A0A6J3KYV5</accession>
<dbReference type="PANTHER" id="PTHR21517">
    <property type="entry name" value="APICAL JUNCTION COMPONENT 1 HOMOLOG"/>
    <property type="match status" value="1"/>
</dbReference>
<feature type="compositionally biased region" description="Polar residues" evidence="6">
    <location>
        <begin position="559"/>
        <end position="575"/>
    </location>
</feature>
<evidence type="ECO:0000256" key="1">
    <source>
        <dbReference type="ARBA" id="ARBA00022723"/>
    </source>
</evidence>
<feature type="coiled-coil region" evidence="5">
    <location>
        <begin position="627"/>
        <end position="654"/>
    </location>
</feature>
<evidence type="ECO:0000313" key="8">
    <source>
        <dbReference type="Proteomes" id="UP000504631"/>
    </source>
</evidence>
<reference evidence="9" key="1">
    <citation type="submission" date="2025-08" db="UniProtKB">
        <authorList>
            <consortium name="RefSeq"/>
        </authorList>
    </citation>
    <scope>IDENTIFICATION</scope>
    <source>
        <tissue evidence="9">Muscle</tissue>
    </source>
</reference>
<feature type="compositionally biased region" description="Polar residues" evidence="6">
    <location>
        <begin position="1238"/>
        <end position="1253"/>
    </location>
</feature>
<feature type="region of interest" description="Disordered" evidence="6">
    <location>
        <begin position="137"/>
        <end position="186"/>
    </location>
</feature>
<feature type="region of interest" description="Disordered" evidence="6">
    <location>
        <begin position="2122"/>
        <end position="2143"/>
    </location>
</feature>
<feature type="region of interest" description="Disordered" evidence="6">
    <location>
        <begin position="1009"/>
        <end position="1077"/>
    </location>
</feature>
<evidence type="ECO:0000256" key="6">
    <source>
        <dbReference type="SAM" id="MobiDB-lite"/>
    </source>
</evidence>
<dbReference type="RefSeq" id="XP_033357386.1">
    <property type="nucleotide sequence ID" value="XM_033501495.1"/>
</dbReference>
<feature type="region of interest" description="Disordered" evidence="6">
    <location>
        <begin position="967"/>
        <end position="990"/>
    </location>
</feature>
<keyword evidence="1" id="KW-0479">Metal-binding</keyword>
<feature type="compositionally biased region" description="Basic and acidic residues" evidence="6">
    <location>
        <begin position="1641"/>
        <end position="1651"/>
    </location>
</feature>
<feature type="compositionally biased region" description="Basic residues" evidence="6">
    <location>
        <begin position="1752"/>
        <end position="1764"/>
    </location>
</feature>
<evidence type="ECO:0000256" key="4">
    <source>
        <dbReference type="PROSITE-ProRule" id="PRU00134"/>
    </source>
</evidence>
<feature type="coiled-coil region" evidence="5">
    <location>
        <begin position="1583"/>
        <end position="1611"/>
    </location>
</feature>
<feature type="compositionally biased region" description="Polar residues" evidence="6">
    <location>
        <begin position="2128"/>
        <end position="2143"/>
    </location>
</feature>
<feature type="region of interest" description="Disordered" evidence="6">
    <location>
        <begin position="1226"/>
        <end position="1295"/>
    </location>
</feature>
<keyword evidence="2 4" id="KW-0863">Zinc-finger</keyword>
<dbReference type="InterPro" id="IPR002893">
    <property type="entry name" value="Znf_MYND"/>
</dbReference>
<evidence type="ECO:0000259" key="7">
    <source>
        <dbReference type="PROSITE" id="PS50865"/>
    </source>
</evidence>
<feature type="region of interest" description="Disordered" evidence="6">
    <location>
        <begin position="1729"/>
        <end position="1785"/>
    </location>
</feature>
<dbReference type="GO" id="GO:0005886">
    <property type="term" value="C:plasma membrane"/>
    <property type="evidence" value="ECO:0007669"/>
    <property type="project" value="TreeGrafter"/>
</dbReference>
<evidence type="ECO:0000313" key="9">
    <source>
        <dbReference type="RefSeq" id="XP_033357386.1"/>
    </source>
</evidence>
<feature type="compositionally biased region" description="Basic and acidic residues" evidence="6">
    <location>
        <begin position="597"/>
        <end position="608"/>
    </location>
</feature>
<dbReference type="Proteomes" id="UP000504631">
    <property type="component" value="Unplaced"/>
</dbReference>
<evidence type="ECO:0000256" key="2">
    <source>
        <dbReference type="ARBA" id="ARBA00022771"/>
    </source>
</evidence>
<gene>
    <name evidence="9" type="primary">LOC117237485</name>
</gene>
<feature type="compositionally biased region" description="Basic and acidic residues" evidence="6">
    <location>
        <begin position="879"/>
        <end position="900"/>
    </location>
</feature>
<feature type="region of interest" description="Disordered" evidence="6">
    <location>
        <begin position="873"/>
        <end position="906"/>
    </location>
</feature>
<feature type="compositionally biased region" description="Low complexity" evidence="6">
    <location>
        <begin position="176"/>
        <end position="186"/>
    </location>
</feature>
<evidence type="ECO:0000256" key="3">
    <source>
        <dbReference type="ARBA" id="ARBA00022833"/>
    </source>
</evidence>
<dbReference type="GO" id="GO:0045216">
    <property type="term" value="P:cell-cell junction organization"/>
    <property type="evidence" value="ECO:0007669"/>
    <property type="project" value="InterPro"/>
</dbReference>
<keyword evidence="8" id="KW-1185">Reference proteome</keyword>
<feature type="region of interest" description="Disordered" evidence="6">
    <location>
        <begin position="1380"/>
        <end position="1419"/>
    </location>
</feature>
<dbReference type="Pfam" id="PF26649">
    <property type="entry name" value="Ajm-1"/>
    <property type="match status" value="1"/>
</dbReference>
<feature type="compositionally biased region" description="Basic and acidic residues" evidence="6">
    <location>
        <begin position="158"/>
        <end position="167"/>
    </location>
</feature>
<evidence type="ECO:0000256" key="5">
    <source>
        <dbReference type="SAM" id="Coils"/>
    </source>
</evidence>
<dbReference type="GO" id="GO:0008270">
    <property type="term" value="F:zinc ion binding"/>
    <property type="evidence" value="ECO:0007669"/>
    <property type="project" value="UniProtKB-KW"/>
</dbReference>
<feature type="region of interest" description="Disordered" evidence="6">
    <location>
        <begin position="1626"/>
        <end position="1659"/>
    </location>
</feature>
<feature type="compositionally biased region" description="Basic and acidic residues" evidence="6">
    <location>
        <begin position="1009"/>
        <end position="1052"/>
    </location>
</feature>
<proteinExistence type="predicted"/>
<feature type="region of interest" description="Disordered" evidence="6">
    <location>
        <begin position="214"/>
        <end position="237"/>
    </location>
</feature>
<feature type="domain" description="MYND-type" evidence="7">
    <location>
        <begin position="1943"/>
        <end position="1986"/>
    </location>
</feature>
<sequence length="2263" mass="251065">MSTKELNATTLTTTMTTATTLTSSTKLDVEAEDDEEPPTTFEALDMDLVNGPNPWLPAYGFQLQHRSHFQPTHEDLRTNDTVLVQQVDFLETILEETSDDLQSDSDRSGTTYWVGSDSETESVIHIRAKQRLADERLDGSGSECNSVVPKKRRRKHNGNSDREHQATFDDYPPSPRSSRSSASSRSSSLLQFESLERTCATLSPSSYSFDSLEYPNRSNASHPENTSPDSLEQDYDKVLPNGFGNIVDHFSRIRPYRSFESLDTCQKEEEFGSGGLTNGFTPLYLKRNMDLSRTRSNGYHRPRDFWHEDEEYEDDVGDEDLDEEDRMLNDNRSGAELEDRLMVFGDSACNYATSLDYRNTIDLREIGVESKRDALLDLKSGQTAVSSSFRLLQTRLNIAGNMAHGRNNMVADHHHYHHHQLQQQLHSYEQHEQHQRQGWSNEECFNFRFTDKSQSAPSLPSSVTESAHGPHSLAAYASSSRATFFVSTSNLFENYTRVASVPVDLNLCGVHTTHDDTRYSPVNLHEHHEMAEVSVVESKKRLESNEEIRQNGGEKSEQAKNSLSSSVRTQASQNAMVDGEMDREKAEEEPKEDEECVGEHCSKPRETKQVPSTVKTQDPGNCILDMAIAMENDIDSVDAAIKQLKREAVEVTSNNANTLSGIDGIQRTPSGRQRPWKVKNNASYELAQQFEIDERSFRSNKYRKEVGNDGEKSLKSERKRVSNNASYELAQQCDYIKALQCSKGGFKRMDACDELEESISGRSSLLRVSDLVQQMSSSSTSNLPSYSEPYLDTRKYSKSAENISTQFSIAPFTRIPINQLGQRLKKRQEETLFGQIKKNSDPFSVYGGDSNARVLVDDEIDLPCLETKPVGTSSLEGGVRCEETSVQKPEKPLTPERENVDSNASYKTATADAISKDADQDATNETSCSKRLFIGDFYPEKIVRLQQQEEGRYVDYRPVEEDRAVELEIDESGGKNESSSTSRLSSTSLCNGRNNGELLWRVVVEKQAAEKDAPAKKATKEKEVEEEKLQYEVEKNEREQKKEEKEATEAARGHTVHGVHCPPPNGSSNSDGLELGERSGNPAVAVAVDTNHRGVRDKRHEENAVATTAPVSVDDRHDGHATMSATTTTTTPRPFVAAPIVKTEPSAARFQRNMVVDASSATTVKEERKKGGLGGFLQRFSRLRFSGRSKVPRSEVQKKSDTIGQVNRAKVTEEKVKKEPDYIIIPLHPTEEERQKQDQNTAAESRVDTSSNDRIVADVQRSPSVISANGRAPVSSKPPLPPQPPRVGALGSRSSTGASAAAAACSSRRRAATDLGNPAAIEMAKARTMQAAQERPVGLLETDLDEAVPLTTTTSVAAAVSVSANTAGKKTRSLLNLNHTSAAPRPRPEHALHVPQSPVAASHRSPRDDDAASTINQRPHKSMEFLLDKENLHFVKPPENELQKVGERVPSEHELRVQRSLQRLNVPDWYKNSPAARDGFRLKRHSDASQHGGWRALGSKTTSLSSLSSSSNRQPTTGALLSPSPTPPVFSRWSTSLLNSAGSSPASSTRSSFNHRQPYLGWRSQERLTNPRTPAERLAQGILPQLQAANKQQQQQQQQQQQTTNQQLEVRNSIKEVTSAIVHYVQSGQEVGGGGRLSPRPRPEDWDDRGGARSTSPRGSVKLCWMESSFVGMRPAESPETPMSLATETDCCPGCNVTATESCSCVDSAISGLFWDLTPTHDDGQYQQHQQYEQQLGGGDSLGPSPSSTLNYHHHHHQHHRQLHHQQQPQQQQRHHRGSGQSDTDEAMATAALLRNKPSPGSTTLEDVLDSLLGLPSASRTPSPGPGPVVTGTSATMRHRTNIGQANAKAGKSCSDLRQDLQESAKSVMDVQLQGASEERASYYVGELVRRKSEGSDTMPSKTAAAQSRGVPLSHRRVSFDNNQEANGLVAGNAAEKIIRCRNNKCSNSATLVEARKTYKSCHNCTCLYCSRECRRAHWQRHRRTCLHSRAGSLCKQVLSSAKEDPITLKHISALAKRGYAFHGRGAVRCFFSSPEAAEKFIANGFVDLGEPTYVRWSDLLAREMGAELYAEVIRLCKSYNPDTRLVLYVAVCVVSEVPTSGAVKWERQLVSRCAKIHLDSANRHHTSSSSASPQGRQQSTSPCNITREMESPEMLVLTSLPGNNGQNTPRKIREISFTNIQRQLKLRGVSLRRHFPQVYRKLRAYVDGTVDKFAPVTIYPRDQASGKSFMCIIMLGVEPERLQLLPTDSSRVRTVDISVEEE</sequence>
<dbReference type="GeneID" id="117237485"/>
<feature type="compositionally biased region" description="Low complexity" evidence="6">
    <location>
        <begin position="978"/>
        <end position="989"/>
    </location>
</feature>
<dbReference type="GO" id="GO:0043296">
    <property type="term" value="C:apical junction complex"/>
    <property type="evidence" value="ECO:0007669"/>
    <property type="project" value="TreeGrafter"/>
</dbReference>
<feature type="compositionally biased region" description="Pro residues" evidence="6">
    <location>
        <begin position="1276"/>
        <end position="1285"/>
    </location>
</feature>
<feature type="region of interest" description="Disordered" evidence="6">
    <location>
        <begin position="536"/>
        <end position="616"/>
    </location>
</feature>
<feature type="region of interest" description="Disordered" evidence="6">
    <location>
        <begin position="1480"/>
        <end position="1569"/>
    </location>
</feature>
<dbReference type="InterPro" id="IPR058586">
    <property type="entry name" value="Ajm-1"/>
</dbReference>
<name>A0A6J3KYV5_9HYME</name>
<feature type="compositionally biased region" description="Basic and acidic residues" evidence="6">
    <location>
        <begin position="536"/>
        <end position="558"/>
    </location>
</feature>
<feature type="compositionally biased region" description="Polar residues" evidence="6">
    <location>
        <begin position="216"/>
        <end position="230"/>
    </location>
</feature>
<organism evidence="8 9">
    <name type="scientific">Bombus vosnesenskii</name>
    <dbReference type="NCBI Taxonomy" id="207650"/>
    <lineage>
        <taxon>Eukaryota</taxon>
        <taxon>Metazoa</taxon>
        <taxon>Ecdysozoa</taxon>
        <taxon>Arthropoda</taxon>
        <taxon>Hexapoda</taxon>
        <taxon>Insecta</taxon>
        <taxon>Pterygota</taxon>
        <taxon>Neoptera</taxon>
        <taxon>Endopterygota</taxon>
        <taxon>Hymenoptera</taxon>
        <taxon>Apocrita</taxon>
        <taxon>Aculeata</taxon>
        <taxon>Apoidea</taxon>
        <taxon>Anthophila</taxon>
        <taxon>Apidae</taxon>
        <taxon>Bombus</taxon>
        <taxon>Pyrobombus</taxon>
    </lineage>
</organism>
<protein>
    <submittedName>
        <fullName evidence="9">Uncharacterized protein LOC117237485 isoform X2</fullName>
    </submittedName>
</protein>
<keyword evidence="5" id="KW-0175">Coiled coil</keyword>
<feature type="compositionally biased region" description="Low complexity" evidence="6">
    <location>
        <begin position="1536"/>
        <end position="1552"/>
    </location>
</feature>
<dbReference type="InterPro" id="IPR038825">
    <property type="entry name" value="Apical_junction"/>
</dbReference>
<keyword evidence="3" id="KW-0862">Zinc</keyword>